<sequence length="222" mass="24037">MLNFKNCIFLFTTILIIYRTQNAQADDLNSGAELGVNGNVTDGTNTKNIINLLNSSYPLNAEPSLNNTALDVFNTEIINNISTPFYNNSFVNIPTHVLSSLENISLSNATNNTENALVSPLLNNSNELFNASGKLNITYPLPVQQSAAIFSDGNKNGTLFKTTAFLTPQEVLNRNNDHQVLQFANTANTADKQQISIIGSDTNATITKVQNGLSISASSSFQ</sequence>
<reference evidence="2" key="1">
    <citation type="submission" date="2016-11" db="UniProtKB">
        <authorList>
            <consortium name="WormBaseParasite"/>
        </authorList>
    </citation>
    <scope>IDENTIFICATION</scope>
    <source>
        <strain evidence="2">KR3021</strain>
    </source>
</reference>
<dbReference type="WBParaSite" id="RSKR_0000718250.1">
    <property type="protein sequence ID" value="RSKR_0000718250.1"/>
    <property type="gene ID" value="RSKR_0000718250"/>
</dbReference>
<evidence type="ECO:0000313" key="1">
    <source>
        <dbReference type="Proteomes" id="UP000095286"/>
    </source>
</evidence>
<protein>
    <submittedName>
        <fullName evidence="2">Ice-binding protein</fullName>
    </submittedName>
</protein>
<proteinExistence type="predicted"/>
<dbReference type="Proteomes" id="UP000095286">
    <property type="component" value="Unplaced"/>
</dbReference>
<evidence type="ECO:0000313" key="2">
    <source>
        <dbReference type="WBParaSite" id="RSKR_0000718250.1"/>
    </source>
</evidence>
<name>A0AC35U2Y0_9BILA</name>
<accession>A0AC35U2Y0</accession>
<organism evidence="1 2">
    <name type="scientific">Rhabditophanes sp. KR3021</name>
    <dbReference type="NCBI Taxonomy" id="114890"/>
    <lineage>
        <taxon>Eukaryota</taxon>
        <taxon>Metazoa</taxon>
        <taxon>Ecdysozoa</taxon>
        <taxon>Nematoda</taxon>
        <taxon>Chromadorea</taxon>
        <taxon>Rhabditida</taxon>
        <taxon>Tylenchina</taxon>
        <taxon>Panagrolaimomorpha</taxon>
        <taxon>Strongyloidoidea</taxon>
        <taxon>Alloionematidae</taxon>
        <taxon>Rhabditophanes</taxon>
    </lineage>
</organism>